<proteinExistence type="predicted"/>
<comment type="caution">
    <text evidence="5">The sequence shown here is derived from an EMBL/GenBank/DDBJ whole genome shotgun (WGS) entry which is preliminary data.</text>
</comment>
<evidence type="ECO:0000256" key="2">
    <source>
        <dbReference type="ARBA" id="ARBA00022692"/>
    </source>
</evidence>
<protein>
    <recommendedName>
        <fullName evidence="7">Protein containing DUF490</fullName>
    </recommendedName>
</protein>
<reference evidence="5 6" key="1">
    <citation type="submission" date="2016-05" db="EMBL/GenBank/DDBJ databases">
        <title>Single-cell genome of chain-forming Candidatus Thiomargarita nelsonii and comparison to other large sulfur-oxidizing bacteria.</title>
        <authorList>
            <person name="Winkel M."/>
            <person name="Salman V."/>
            <person name="Woyke T."/>
            <person name="Schulz-Vogt H."/>
            <person name="Richter M."/>
            <person name="Flood B."/>
            <person name="Bailey J."/>
            <person name="Amann R."/>
            <person name="Mussmann M."/>
        </authorList>
    </citation>
    <scope>NUCLEOTIDE SEQUENCE [LARGE SCALE GENOMIC DNA]</scope>
    <source>
        <strain evidence="5 6">THI036</strain>
    </source>
</reference>
<evidence type="ECO:0000313" key="5">
    <source>
        <dbReference type="EMBL" id="OAD21143.1"/>
    </source>
</evidence>
<dbReference type="GO" id="GO:0097347">
    <property type="term" value="C:TAM protein secretion complex"/>
    <property type="evidence" value="ECO:0007669"/>
    <property type="project" value="TreeGrafter"/>
</dbReference>
<evidence type="ECO:0000256" key="1">
    <source>
        <dbReference type="ARBA" id="ARBA00004167"/>
    </source>
</evidence>
<dbReference type="PANTHER" id="PTHR36985:SF1">
    <property type="entry name" value="TRANSLOCATION AND ASSEMBLY MODULE SUBUNIT TAMB"/>
    <property type="match status" value="1"/>
</dbReference>
<feature type="non-terminal residue" evidence="5">
    <location>
        <position position="220"/>
    </location>
</feature>
<evidence type="ECO:0008006" key="7">
    <source>
        <dbReference type="Google" id="ProtNLM"/>
    </source>
</evidence>
<keyword evidence="6" id="KW-1185">Reference proteome</keyword>
<dbReference type="GO" id="GO:0005886">
    <property type="term" value="C:plasma membrane"/>
    <property type="evidence" value="ECO:0007669"/>
    <property type="project" value="TreeGrafter"/>
</dbReference>
<dbReference type="PANTHER" id="PTHR36985">
    <property type="entry name" value="TRANSLOCATION AND ASSEMBLY MODULE SUBUNIT TAMB"/>
    <property type="match status" value="1"/>
</dbReference>
<evidence type="ECO:0000313" key="6">
    <source>
        <dbReference type="Proteomes" id="UP000076962"/>
    </source>
</evidence>
<sequence length="220" mass="24307">TTTSVLSLQHLQVKSPLFNAKLAGDVGLIAPHTMQVDLDWSANLPDFSVAGQGQLSGDTQKLVLTHTVSKPLEIELNTTIRDVLGTLKMEADLSWQEIYWPLNPPDEEFLVRSQQGHANLSGSLDNYHLNFSTNLTGKQVPAGHWTITAQGNQEGLTITKLHSETLEGMLNATGKVTWQPKLVGQLNFNADQISLKDFWKDWPENLKLNSQLIANIDGDD</sequence>
<dbReference type="GO" id="GO:0009306">
    <property type="term" value="P:protein secretion"/>
    <property type="evidence" value="ECO:0007669"/>
    <property type="project" value="TreeGrafter"/>
</dbReference>
<feature type="non-terminal residue" evidence="5">
    <location>
        <position position="1"/>
    </location>
</feature>
<dbReference type="AlphaFoldDB" id="A0A176RZB4"/>
<evidence type="ECO:0000256" key="3">
    <source>
        <dbReference type="ARBA" id="ARBA00022989"/>
    </source>
</evidence>
<accession>A0A176RZB4</accession>
<name>A0A176RZB4_9GAMM</name>
<organism evidence="5 6">
    <name type="scientific">Candidatus Thiomargarita nelsonii</name>
    <dbReference type="NCBI Taxonomy" id="1003181"/>
    <lineage>
        <taxon>Bacteria</taxon>
        <taxon>Pseudomonadati</taxon>
        <taxon>Pseudomonadota</taxon>
        <taxon>Gammaproteobacteria</taxon>
        <taxon>Thiotrichales</taxon>
        <taxon>Thiotrichaceae</taxon>
        <taxon>Thiomargarita</taxon>
    </lineage>
</organism>
<comment type="subcellular location">
    <subcellularLocation>
        <location evidence="1">Membrane</location>
        <topology evidence="1">Single-pass membrane protein</topology>
    </subcellularLocation>
</comment>
<gene>
    <name evidence="5" type="ORF">THIOM_003095</name>
</gene>
<keyword evidence="2" id="KW-0812">Transmembrane</keyword>
<dbReference type="Proteomes" id="UP000076962">
    <property type="component" value="Unassembled WGS sequence"/>
</dbReference>
<keyword evidence="3" id="KW-1133">Transmembrane helix</keyword>
<keyword evidence="4" id="KW-0472">Membrane</keyword>
<dbReference type="EMBL" id="LUTY01001836">
    <property type="protein sequence ID" value="OAD21143.1"/>
    <property type="molecule type" value="Genomic_DNA"/>
</dbReference>
<evidence type="ECO:0000256" key="4">
    <source>
        <dbReference type="ARBA" id="ARBA00023136"/>
    </source>
</evidence>